<dbReference type="PROSITE" id="PS00171">
    <property type="entry name" value="TIM_1"/>
    <property type="match status" value="1"/>
</dbReference>
<feature type="binding site" evidence="9">
    <location>
        <begin position="12"/>
        <end position="14"/>
    </location>
    <ligand>
        <name>substrate</name>
    </ligand>
</feature>
<dbReference type="RefSeq" id="WP_053247236.1">
    <property type="nucleotide sequence ID" value="NZ_LGAP01000001.1"/>
</dbReference>
<dbReference type="GO" id="GO:0006094">
    <property type="term" value="P:gluconeogenesis"/>
    <property type="evidence" value="ECO:0007669"/>
    <property type="project" value="UniProtKB-UniRule"/>
</dbReference>
<dbReference type="EMBL" id="LGAP01000001">
    <property type="protein sequence ID" value="KOF22430.1"/>
    <property type="molecule type" value="Genomic_DNA"/>
</dbReference>
<evidence type="ECO:0000313" key="12">
    <source>
        <dbReference type="Proteomes" id="UP000037425"/>
    </source>
</evidence>
<feature type="binding site" evidence="9">
    <location>
        <position position="175"/>
    </location>
    <ligand>
        <name>substrate</name>
    </ligand>
</feature>
<evidence type="ECO:0000256" key="10">
    <source>
        <dbReference type="RuleBase" id="RU363013"/>
    </source>
</evidence>
<dbReference type="PATRIC" id="fig|106592.7.peg.548"/>
<dbReference type="Gene3D" id="3.20.20.70">
    <property type="entry name" value="Aldolase class I"/>
    <property type="match status" value="1"/>
</dbReference>
<dbReference type="InterPro" id="IPR035990">
    <property type="entry name" value="TIM_sf"/>
</dbReference>
<sequence>MTPDIRPLVAGNWKMNGTRASLDQIKAMAEGVKGDLSGKVETLICPPSTLLYVATALCDDSPLMIGAQDCHQKQSGAHTGEVSAEMIADCFGTHVIVGHSERRTDHAEHDGVVRAKTDAAHAADLIAIVCIGETGDERKAGKTLDVLKRQLAESLPDSATAENTVIAYEPVWAIGTGLTPTAADVEAAHAFMRKELVSRFADAGGKMRILYGGSVKPSNARELMGVANVDGALIGGASLKAEDFLAIYRAYEDLTA</sequence>
<dbReference type="UniPathway" id="UPA01066"/>
<feature type="active site" description="Proton acceptor" evidence="9">
    <location>
        <position position="169"/>
    </location>
</feature>
<dbReference type="GO" id="GO:0004807">
    <property type="term" value="F:triose-phosphate isomerase activity"/>
    <property type="evidence" value="ECO:0007669"/>
    <property type="project" value="UniProtKB-UniRule"/>
</dbReference>
<dbReference type="InterPro" id="IPR022896">
    <property type="entry name" value="TrioseP_Isoase_bac/euk"/>
</dbReference>
<organism evidence="11 12">
    <name type="scientific">Ensifer adhaerens</name>
    <name type="common">Sinorhizobium morelense</name>
    <dbReference type="NCBI Taxonomy" id="106592"/>
    <lineage>
        <taxon>Bacteria</taxon>
        <taxon>Pseudomonadati</taxon>
        <taxon>Pseudomonadota</taxon>
        <taxon>Alphaproteobacteria</taxon>
        <taxon>Hyphomicrobiales</taxon>
        <taxon>Rhizobiaceae</taxon>
        <taxon>Sinorhizobium/Ensifer group</taxon>
        <taxon>Ensifer</taxon>
    </lineage>
</organism>
<comment type="catalytic activity">
    <reaction evidence="1">
        <text>L-erythrulose 1-phosphate = D-erythrulose 4-phosphate</text>
        <dbReference type="Rhea" id="RHEA:49588"/>
        <dbReference type="ChEBI" id="CHEBI:58002"/>
        <dbReference type="ChEBI" id="CHEBI:90796"/>
        <dbReference type="EC" id="5.3.1.33"/>
    </reaction>
</comment>
<evidence type="ECO:0000256" key="3">
    <source>
        <dbReference type="ARBA" id="ARBA00004939"/>
    </source>
</evidence>
<accession>A0A0L8C6B0</accession>
<dbReference type="GO" id="GO:0046166">
    <property type="term" value="P:glyceraldehyde-3-phosphate biosynthetic process"/>
    <property type="evidence" value="ECO:0007669"/>
    <property type="project" value="TreeGrafter"/>
</dbReference>
<dbReference type="Pfam" id="PF00121">
    <property type="entry name" value="TIM"/>
    <property type="match status" value="1"/>
</dbReference>
<dbReference type="PANTHER" id="PTHR21139:SF42">
    <property type="entry name" value="TRIOSEPHOSPHATE ISOMERASE"/>
    <property type="match status" value="1"/>
</dbReference>
<keyword evidence="6 9" id="KW-0963">Cytoplasm</keyword>
<comment type="subunit">
    <text evidence="9 10">Homodimer.</text>
</comment>
<dbReference type="PROSITE" id="PS51440">
    <property type="entry name" value="TIM_2"/>
    <property type="match status" value="1"/>
</dbReference>
<keyword evidence="5 9" id="KW-0312">Gluconeogenesis</keyword>
<comment type="subcellular location">
    <subcellularLocation>
        <location evidence="9 10">Cytoplasm</location>
    </subcellularLocation>
</comment>
<dbReference type="Proteomes" id="UP000037425">
    <property type="component" value="Unassembled WGS sequence"/>
</dbReference>
<dbReference type="UniPathway" id="UPA00109">
    <property type="reaction ID" value="UER00189"/>
</dbReference>
<evidence type="ECO:0000256" key="1">
    <source>
        <dbReference type="ARBA" id="ARBA00000148"/>
    </source>
</evidence>
<keyword evidence="7 9" id="KW-0324">Glycolysis</keyword>
<dbReference type="HAMAP" id="MF_00147_B">
    <property type="entry name" value="TIM_B"/>
    <property type="match status" value="1"/>
</dbReference>
<dbReference type="NCBIfam" id="TIGR00419">
    <property type="entry name" value="tim"/>
    <property type="match status" value="1"/>
</dbReference>
<dbReference type="EC" id="5.3.1.1" evidence="9 10"/>
<dbReference type="AlphaFoldDB" id="A0A0L8C6B0"/>
<name>A0A0L8C6B0_ENSAD</name>
<comment type="caution">
    <text evidence="11">The sequence shown here is derived from an EMBL/GenBank/DDBJ whole genome shotgun (WGS) entry which is preliminary data.</text>
</comment>
<protein>
    <recommendedName>
        <fullName evidence="9 10">Triosephosphate isomerase</fullName>
        <shortName evidence="9">TIM</shortName>
        <shortName evidence="9">TPI</shortName>
        <ecNumber evidence="9 10">5.3.1.1</ecNumber>
    </recommendedName>
    <alternativeName>
        <fullName evidence="9">Triose-phosphate isomerase</fullName>
    </alternativeName>
</protein>
<dbReference type="GO" id="GO:0005829">
    <property type="term" value="C:cytosol"/>
    <property type="evidence" value="ECO:0007669"/>
    <property type="project" value="TreeGrafter"/>
</dbReference>
<comment type="similarity">
    <text evidence="4 9 10">Belongs to the triosephosphate isomerase family.</text>
</comment>
<dbReference type="UniPathway" id="UPA00138"/>
<dbReference type="GO" id="GO:0019563">
    <property type="term" value="P:glycerol catabolic process"/>
    <property type="evidence" value="ECO:0007669"/>
    <property type="project" value="TreeGrafter"/>
</dbReference>
<comment type="function">
    <text evidence="9">Involved in the gluconeogenesis. Catalyzes stereospecifically the conversion of dihydroxyacetone phosphate (DHAP) to D-glyceraldehyde-3-phosphate (G3P).</text>
</comment>
<evidence type="ECO:0000256" key="4">
    <source>
        <dbReference type="ARBA" id="ARBA00007422"/>
    </source>
</evidence>
<dbReference type="SUPFAM" id="SSF51351">
    <property type="entry name" value="Triosephosphate isomerase (TIM)"/>
    <property type="match status" value="1"/>
</dbReference>
<feature type="binding site" evidence="9">
    <location>
        <position position="214"/>
    </location>
    <ligand>
        <name>substrate</name>
    </ligand>
</feature>
<reference evidence="12" key="1">
    <citation type="submission" date="2015-07" db="EMBL/GenBank/DDBJ databases">
        <title>Whole genome sequence of an Ensifer adhaerens strain isolated from a cave pool in the Wind Cave National Park.</title>
        <authorList>
            <person name="Eng W.W.H."/>
            <person name="Gan H.M."/>
            <person name="Barton H.A."/>
            <person name="Savka M.A."/>
        </authorList>
    </citation>
    <scope>NUCLEOTIDE SEQUENCE [LARGE SCALE GENOMIC DNA]</scope>
    <source>
        <strain evidence="12">SD006</strain>
    </source>
</reference>
<feature type="active site" description="Electrophile" evidence="9">
    <location>
        <position position="99"/>
    </location>
</feature>
<dbReference type="CDD" id="cd00311">
    <property type="entry name" value="TIM"/>
    <property type="match status" value="1"/>
</dbReference>
<evidence type="ECO:0000313" key="11">
    <source>
        <dbReference type="EMBL" id="KOF22430.1"/>
    </source>
</evidence>
<gene>
    <name evidence="9" type="primary">tpiA</name>
    <name evidence="11" type="ORF">AC244_02565</name>
</gene>
<comment type="pathway">
    <text evidence="2 9 10">Carbohydrate degradation; glycolysis; D-glyceraldehyde 3-phosphate from glycerone phosphate: step 1/1.</text>
</comment>
<evidence type="ECO:0000256" key="5">
    <source>
        <dbReference type="ARBA" id="ARBA00022432"/>
    </source>
</evidence>
<dbReference type="InterPro" id="IPR013785">
    <property type="entry name" value="Aldolase_TIM"/>
</dbReference>
<dbReference type="OrthoDB" id="9809429at2"/>
<dbReference type="PANTHER" id="PTHR21139">
    <property type="entry name" value="TRIOSEPHOSPHATE ISOMERASE"/>
    <property type="match status" value="1"/>
</dbReference>
<evidence type="ECO:0000256" key="8">
    <source>
        <dbReference type="ARBA" id="ARBA00023235"/>
    </source>
</evidence>
<dbReference type="GO" id="GO:0006096">
    <property type="term" value="P:glycolytic process"/>
    <property type="evidence" value="ECO:0007669"/>
    <property type="project" value="UniProtKB-UniRule"/>
</dbReference>
<evidence type="ECO:0000256" key="2">
    <source>
        <dbReference type="ARBA" id="ARBA00004680"/>
    </source>
</evidence>
<evidence type="ECO:0000256" key="7">
    <source>
        <dbReference type="ARBA" id="ARBA00023152"/>
    </source>
</evidence>
<feature type="binding site" evidence="9">
    <location>
        <begin position="235"/>
        <end position="236"/>
    </location>
    <ligand>
        <name>substrate</name>
    </ligand>
</feature>
<evidence type="ECO:0000256" key="6">
    <source>
        <dbReference type="ARBA" id="ARBA00022490"/>
    </source>
</evidence>
<proteinExistence type="inferred from homology"/>
<comment type="pathway">
    <text evidence="9 10">Carbohydrate biosynthesis; gluconeogenesis.</text>
</comment>
<dbReference type="FunFam" id="3.20.20.70:FF:000016">
    <property type="entry name" value="Triosephosphate isomerase"/>
    <property type="match status" value="1"/>
</dbReference>
<comment type="catalytic activity">
    <reaction evidence="9 10">
        <text>D-glyceraldehyde 3-phosphate = dihydroxyacetone phosphate</text>
        <dbReference type="Rhea" id="RHEA:18585"/>
        <dbReference type="ChEBI" id="CHEBI:57642"/>
        <dbReference type="ChEBI" id="CHEBI:59776"/>
        <dbReference type="EC" id="5.3.1.1"/>
    </reaction>
</comment>
<keyword evidence="8 9" id="KW-0413">Isomerase</keyword>
<evidence type="ECO:0000256" key="9">
    <source>
        <dbReference type="HAMAP-Rule" id="MF_00147"/>
    </source>
</evidence>
<comment type="pathway">
    <text evidence="3">Carbohydrate metabolism; erythritol degradation.</text>
</comment>
<dbReference type="InterPro" id="IPR000652">
    <property type="entry name" value="Triosephosphate_isomerase"/>
</dbReference>
<dbReference type="InterPro" id="IPR020861">
    <property type="entry name" value="Triosephosphate_isomerase_AS"/>
</dbReference>